<keyword evidence="3 6" id="KW-1133">Transmembrane helix</keyword>
<reference evidence="8" key="2">
    <citation type="submission" date="2021-04" db="EMBL/GenBank/DDBJ databases">
        <title>Genome-wide patterns of bracovirus chromosomal integration into multiple host tissues during parasitism.</title>
        <authorList>
            <person name="Chebbi M.A.C."/>
        </authorList>
    </citation>
    <scope>NUCLEOTIDE SEQUENCE</scope>
    <source>
        <tissue evidence="8">Whole body</tissue>
    </source>
</reference>
<dbReference type="Proteomes" id="UP000729913">
    <property type="component" value="Unassembled WGS sequence"/>
</dbReference>
<feature type="domain" description="MARVEL" evidence="7">
    <location>
        <begin position="45"/>
        <end position="180"/>
    </location>
</feature>
<dbReference type="PROSITE" id="PS51225">
    <property type="entry name" value="MARVEL"/>
    <property type="match status" value="1"/>
</dbReference>
<comment type="subcellular location">
    <subcellularLocation>
        <location evidence="1">Membrane</location>
        <topology evidence="1">Multi-pass membrane protein</topology>
    </subcellularLocation>
</comment>
<feature type="transmembrane region" description="Helical" evidence="6">
    <location>
        <begin position="153"/>
        <end position="176"/>
    </location>
</feature>
<sequence>MISLTTPTTGMGLESERSIIMSHTITMRTATVTTTTSSIIINTGYLKTYRGVLKLLEMLIGAVSVGIMGHHMDRSYPYTVPNQFFIMMATTFMIATFLLLLSCLISIPTESIISKTIYEVIYHAVAFALLLAASLNLMVRVTDRYSRQSEYELLLGASICGLVNCCLYFFSTIIALRMYRGL</sequence>
<dbReference type="EMBL" id="JAAOIC020000047">
    <property type="protein sequence ID" value="KAG8037352.1"/>
    <property type="molecule type" value="Genomic_DNA"/>
</dbReference>
<feature type="transmembrane region" description="Helical" evidence="6">
    <location>
        <begin position="55"/>
        <end position="72"/>
    </location>
</feature>
<reference evidence="8" key="1">
    <citation type="submission" date="2020-03" db="EMBL/GenBank/DDBJ databases">
        <authorList>
            <person name="Chebbi M.A."/>
            <person name="Drezen J.M."/>
        </authorList>
    </citation>
    <scope>NUCLEOTIDE SEQUENCE</scope>
    <source>
        <tissue evidence="8">Whole body</tissue>
    </source>
</reference>
<organism evidence="8 9">
    <name type="scientific">Cotesia typhae</name>
    <dbReference type="NCBI Taxonomy" id="2053667"/>
    <lineage>
        <taxon>Eukaryota</taxon>
        <taxon>Metazoa</taxon>
        <taxon>Ecdysozoa</taxon>
        <taxon>Arthropoda</taxon>
        <taxon>Hexapoda</taxon>
        <taxon>Insecta</taxon>
        <taxon>Pterygota</taxon>
        <taxon>Neoptera</taxon>
        <taxon>Endopterygota</taxon>
        <taxon>Hymenoptera</taxon>
        <taxon>Apocrita</taxon>
        <taxon>Ichneumonoidea</taxon>
        <taxon>Braconidae</taxon>
        <taxon>Microgastrinae</taxon>
        <taxon>Cotesia</taxon>
    </lineage>
</organism>
<dbReference type="AlphaFoldDB" id="A0A8J5UR96"/>
<feature type="transmembrane region" description="Helical" evidence="6">
    <location>
        <begin position="84"/>
        <end position="108"/>
    </location>
</feature>
<evidence type="ECO:0000256" key="4">
    <source>
        <dbReference type="ARBA" id="ARBA00023136"/>
    </source>
</evidence>
<evidence type="ECO:0000259" key="7">
    <source>
        <dbReference type="PROSITE" id="PS51225"/>
    </source>
</evidence>
<evidence type="ECO:0000256" key="2">
    <source>
        <dbReference type="ARBA" id="ARBA00022692"/>
    </source>
</evidence>
<evidence type="ECO:0000313" key="9">
    <source>
        <dbReference type="Proteomes" id="UP000729913"/>
    </source>
</evidence>
<keyword evidence="4 5" id="KW-0472">Membrane</keyword>
<dbReference type="Pfam" id="PF01284">
    <property type="entry name" value="MARVEL"/>
    <property type="match status" value="1"/>
</dbReference>
<evidence type="ECO:0000256" key="3">
    <source>
        <dbReference type="ARBA" id="ARBA00022989"/>
    </source>
</evidence>
<proteinExistence type="predicted"/>
<dbReference type="GO" id="GO:0016020">
    <property type="term" value="C:membrane"/>
    <property type="evidence" value="ECO:0007669"/>
    <property type="project" value="UniProtKB-SubCell"/>
</dbReference>
<protein>
    <recommendedName>
        <fullName evidence="7">MARVEL domain-containing protein</fullName>
    </recommendedName>
</protein>
<evidence type="ECO:0000313" key="8">
    <source>
        <dbReference type="EMBL" id="KAG8037352.1"/>
    </source>
</evidence>
<gene>
    <name evidence="8" type="ORF">G9C98_005562</name>
</gene>
<comment type="caution">
    <text evidence="8">The sequence shown here is derived from an EMBL/GenBank/DDBJ whole genome shotgun (WGS) entry which is preliminary data.</text>
</comment>
<keyword evidence="9" id="KW-1185">Reference proteome</keyword>
<feature type="transmembrane region" description="Helical" evidence="6">
    <location>
        <begin position="120"/>
        <end position="141"/>
    </location>
</feature>
<evidence type="ECO:0000256" key="1">
    <source>
        <dbReference type="ARBA" id="ARBA00004141"/>
    </source>
</evidence>
<keyword evidence="2 5" id="KW-0812">Transmembrane</keyword>
<dbReference type="OrthoDB" id="6481667at2759"/>
<evidence type="ECO:0000256" key="5">
    <source>
        <dbReference type="PROSITE-ProRule" id="PRU00581"/>
    </source>
</evidence>
<evidence type="ECO:0000256" key="6">
    <source>
        <dbReference type="SAM" id="Phobius"/>
    </source>
</evidence>
<accession>A0A8J5UR96</accession>
<dbReference type="InterPro" id="IPR008253">
    <property type="entry name" value="Marvel"/>
</dbReference>
<name>A0A8J5UR96_9HYME</name>